<organism evidence="2">
    <name type="scientific">Klebsiella pneumoniae</name>
    <dbReference type="NCBI Taxonomy" id="573"/>
    <lineage>
        <taxon>Bacteria</taxon>
        <taxon>Pseudomonadati</taxon>
        <taxon>Pseudomonadota</taxon>
        <taxon>Gammaproteobacteria</taxon>
        <taxon>Enterobacterales</taxon>
        <taxon>Enterobacteriaceae</taxon>
        <taxon>Klebsiella/Raoultella group</taxon>
        <taxon>Klebsiella</taxon>
        <taxon>Klebsiella pneumoniae complex</taxon>
    </lineage>
</organism>
<dbReference type="InterPro" id="IPR004914">
    <property type="entry name" value="Antirestrict"/>
</dbReference>
<geneLocation type="plasmid" evidence="2">
    <name>pB-3002cz</name>
</geneLocation>
<evidence type="ECO:0000256" key="1">
    <source>
        <dbReference type="ARBA" id="ARBA00008618"/>
    </source>
</evidence>
<dbReference type="PATRIC" id="fig|573.1555.peg.5103"/>
<reference evidence="2" key="1">
    <citation type="journal article" date="2015" name="Antimicrob. Agents Chemother.">
        <title>Complete nucleotide sequences of two NDM-1-encoding plasmids from the same sequence type 11 Klebsiella pneumoniae strain.</title>
        <authorList>
            <person name="Studentova V."/>
            <person name="Dobiasova H."/>
            <person name="Hedlova D."/>
            <person name="Dolejska M."/>
            <person name="Papagiannitsis C.C."/>
            <person name="Hrabak J."/>
        </authorList>
    </citation>
    <scope>NUCLEOTIDE SEQUENCE</scope>
    <source>
        <strain evidence="2">Kpn-3002cz</strain>
        <plasmid evidence="2">pB-3002cz</plasmid>
    </source>
</reference>
<comment type="similarity">
    <text evidence="1">Belongs to the antirestriction protein family.</text>
</comment>
<accession>A0A0C5H2W7</accession>
<dbReference type="Gene3D" id="3.30.70.3580">
    <property type="entry name" value="Antirestriction protein"/>
    <property type="match status" value="1"/>
</dbReference>
<sequence>MIHEPTAVISSQIVPNNERALFLCRLFGSLTPYGENNIFNQARRLCKEYDGGSWKYIKLSIGGGYLVPECAEYFNVSVPGNYFEGELSADATGIVLTLFTLNALIFLAWDKKWHNAQEELIKQSERLKGYASQHKEKVKIFAAID</sequence>
<dbReference type="RefSeq" id="WP_015632450.1">
    <property type="nucleotide sequence ID" value="NZ_CABFWU010000003.1"/>
</dbReference>
<dbReference type="Pfam" id="PF03230">
    <property type="entry name" value="Antirestrict"/>
    <property type="match status" value="1"/>
</dbReference>
<evidence type="ECO:0000313" key="2">
    <source>
        <dbReference type="EMBL" id="AJP18484.1"/>
    </source>
</evidence>
<dbReference type="EMBL" id="KJ958926">
    <property type="protein sequence ID" value="AJP18484.1"/>
    <property type="molecule type" value="Genomic_DNA"/>
</dbReference>
<dbReference type="AlphaFoldDB" id="A0A0C5H2W7"/>
<name>A0A0C5H2W7_KLEPN</name>
<proteinExistence type="inferred from homology"/>
<dbReference type="InterPro" id="IPR042297">
    <property type="entry name" value="Antirestriction_sf"/>
</dbReference>
<protein>
    <submittedName>
        <fullName evidence="2">KlcA</fullName>
    </submittedName>
</protein>
<keyword evidence="2" id="KW-0614">Plasmid</keyword>